<dbReference type="OrthoDB" id="342730at2759"/>
<dbReference type="InterPro" id="IPR000477">
    <property type="entry name" value="RT_dom"/>
</dbReference>
<dbReference type="PROSITE" id="PS50878">
    <property type="entry name" value="RT_POL"/>
    <property type="match status" value="1"/>
</dbReference>
<dbReference type="EMBL" id="CACRXK020026191">
    <property type="protein sequence ID" value="CAB4040040.1"/>
    <property type="molecule type" value="Genomic_DNA"/>
</dbReference>
<accession>A0A7D9LW05</accession>
<reference evidence="1" key="1">
    <citation type="submission" date="2020-04" db="EMBL/GenBank/DDBJ databases">
        <authorList>
            <person name="Alioto T."/>
            <person name="Alioto T."/>
            <person name="Gomez Garrido J."/>
        </authorList>
    </citation>
    <scope>NUCLEOTIDE SEQUENCE</scope>
    <source>
        <strain evidence="1">A484AB</strain>
    </source>
</reference>
<feature type="non-terminal residue" evidence="1">
    <location>
        <position position="1"/>
    </location>
</feature>
<comment type="caution">
    <text evidence="1">The sequence shown here is derived from an EMBL/GenBank/DDBJ whole genome shotgun (WGS) entry which is preliminary data.</text>
</comment>
<dbReference type="PANTHER" id="PTHR33332">
    <property type="entry name" value="REVERSE TRANSCRIPTASE DOMAIN-CONTAINING PROTEIN"/>
    <property type="match status" value="1"/>
</dbReference>
<gene>
    <name evidence="1" type="ORF">PACLA_8A026271</name>
</gene>
<dbReference type="AlphaFoldDB" id="A0A7D9LW05"/>
<proteinExistence type="predicted"/>
<keyword evidence="1" id="KW-0808">Transferase</keyword>
<dbReference type="Pfam" id="PF00078">
    <property type="entry name" value="RVT_1"/>
    <property type="match status" value="1"/>
</dbReference>
<dbReference type="GO" id="GO:0003964">
    <property type="term" value="F:RNA-directed DNA polymerase activity"/>
    <property type="evidence" value="ECO:0007669"/>
    <property type="project" value="UniProtKB-KW"/>
</dbReference>
<dbReference type="SUPFAM" id="SSF56672">
    <property type="entry name" value="DNA/RNA polymerases"/>
    <property type="match status" value="1"/>
</dbReference>
<protein>
    <submittedName>
        <fullName evidence="1">RNA-directed DNA polymerase from mobile element jockey-like</fullName>
    </submittedName>
</protein>
<keyword evidence="2" id="KW-1185">Reference proteome</keyword>
<dbReference type="CDD" id="cd01650">
    <property type="entry name" value="RT_nLTR_like"/>
    <property type="match status" value="1"/>
</dbReference>
<dbReference type="InterPro" id="IPR043502">
    <property type="entry name" value="DNA/RNA_pol_sf"/>
</dbReference>
<evidence type="ECO:0000313" key="1">
    <source>
        <dbReference type="EMBL" id="CAB4040040.1"/>
    </source>
</evidence>
<evidence type="ECO:0000313" key="2">
    <source>
        <dbReference type="Proteomes" id="UP001152795"/>
    </source>
</evidence>
<sequence length="472" mass="54017">MEKLMYNRLIDYFQKNNVLFNGQFGFRASHSTAQAILLITDKIQNSIEKKLFSCGIFLDLSKAFDTVNHDILIQKLEYYGIRGLPGDWFRSYLTSRSQFVSIENTNSVLKSITCGVPQGSVLGPLLFLLYINDFCNCAPQLDFHLFADDTNLFCADKSLQDLEFKMNNQLQYVNEWLCANKLSLNADKSSFVIFHPPQKKRNYPFKLLIRGEVIEEKKRKYVERLRGAEKKIETFPCPTCRSEFTLKSNQDVAELPSNYFIKNMLEIMAIQRKAKASAACSHCQDPAINQCALCEMFMLNEIAQKQRETLQSSCTTLDEKLAEGKEALNNICEVMQSLEKNAKTTKERIREQKENILKIVTEKLDERAEKMNDDVDKVYGELHSELSKQHDEIKDYLDKVQASVSLPRNLLKKGSIAEIMSSQKLIDEKIEKLSNQQPENLAAVNDGSIQYVPDDIGNINVDEIADKLGYVE</sequence>
<organism evidence="1 2">
    <name type="scientific">Paramuricea clavata</name>
    <name type="common">Red gorgonian</name>
    <name type="synonym">Violescent sea-whip</name>
    <dbReference type="NCBI Taxonomy" id="317549"/>
    <lineage>
        <taxon>Eukaryota</taxon>
        <taxon>Metazoa</taxon>
        <taxon>Cnidaria</taxon>
        <taxon>Anthozoa</taxon>
        <taxon>Octocorallia</taxon>
        <taxon>Malacalcyonacea</taxon>
        <taxon>Plexauridae</taxon>
        <taxon>Paramuricea</taxon>
    </lineage>
</organism>
<keyword evidence="1" id="KW-0695">RNA-directed DNA polymerase</keyword>
<keyword evidence="1" id="KW-0548">Nucleotidyltransferase</keyword>
<dbReference type="Proteomes" id="UP001152795">
    <property type="component" value="Unassembled WGS sequence"/>
</dbReference>
<dbReference type="InterPro" id="IPR003649">
    <property type="entry name" value="Bbox_C"/>
</dbReference>
<dbReference type="SMART" id="SM00502">
    <property type="entry name" value="BBC"/>
    <property type="match status" value="1"/>
</dbReference>
<name>A0A7D9LW05_PARCT</name>